<dbReference type="PANTHER" id="PTHR22935">
    <property type="entry name" value="PENICILLIN-BINDING PROTEIN"/>
    <property type="match status" value="1"/>
</dbReference>
<comment type="similarity">
    <text evidence="1">Belongs to the beta-lactamase family.</text>
</comment>
<feature type="transmembrane region" description="Helical" evidence="2">
    <location>
        <begin position="23"/>
        <end position="43"/>
    </location>
</feature>
<dbReference type="Proteomes" id="UP000320762">
    <property type="component" value="Unassembled WGS sequence"/>
</dbReference>
<dbReference type="InterPro" id="IPR001466">
    <property type="entry name" value="Beta-lactam-related"/>
</dbReference>
<keyword evidence="2" id="KW-0812">Transmembrane</keyword>
<sequence length="581" mass="63771">MSNKLLDYRVPSVAPPRSSARTIIYSFLILCATLAPAFWAGVLRFDAPYRTSFVAAPSCKVPLPNLLAYSPPTGDEAVTQEASLLLDAYLTERSAHDDIDSMTVAIVTPRGTVFERAYGSLRANESEPDKYGPVDSDSVYRVASITKMFTVLETLILRERGVLNWDDPVTKFLPNFTYSGASWSEHLGGQADSTQPQGPITMRQLASHMSGLGRDYPVQNVPNWPAEIPGSYGFRERPREEVLKAISDLPLVVPQYEYPVYSNAGMDILGIANVEANKLSSDTPDDEPQSHKELIQRDILHPLGLNSSFYVVPSPDIAAHIAVPRKDSEWADIVFGDTDDPAGGQFSSLRDLTTLMKTFLSPTAAGGLISRYVVREWLRPLHPWRDGMNEVGAPWEIRKLSNEMRMYAKGGNLPGYHSQFTLIPEQAFGVILLLAGEYTDTVSLTDVAVARFAPAFAALQTEAAAHAYAGMWRGDSAVVIVAVRDGMLYVDLLVVRGVDVLEAAGAGPGRPVALWSTGRKDEFRLGVGRAELNDVPIAGCEPYWISMDVYGYQSRGAPLDLVYFEDDQLMYPAAGVQLKRL</sequence>
<reference evidence="4 5" key="1">
    <citation type="journal article" date="2019" name="New Phytol.">
        <title>Comparative genomics reveals unique wood-decay strategies and fruiting body development in the Schizophyllaceae.</title>
        <authorList>
            <person name="Almasi E."/>
            <person name="Sahu N."/>
            <person name="Krizsan K."/>
            <person name="Balint B."/>
            <person name="Kovacs G.M."/>
            <person name="Kiss B."/>
            <person name="Cseklye J."/>
            <person name="Drula E."/>
            <person name="Henrissat B."/>
            <person name="Nagy I."/>
            <person name="Chovatia M."/>
            <person name="Adam C."/>
            <person name="LaButti K."/>
            <person name="Lipzen A."/>
            <person name="Riley R."/>
            <person name="Grigoriev I.V."/>
            <person name="Nagy L.G."/>
        </authorList>
    </citation>
    <scope>NUCLEOTIDE SEQUENCE [LARGE SCALE GENOMIC DNA]</scope>
    <source>
        <strain evidence="4 5">NL-1724</strain>
    </source>
</reference>
<dbReference type="Pfam" id="PF00144">
    <property type="entry name" value="Beta-lactamase"/>
    <property type="match status" value="1"/>
</dbReference>
<dbReference type="OrthoDB" id="428260at2759"/>
<keyword evidence="2" id="KW-0472">Membrane</keyword>
<evidence type="ECO:0000256" key="2">
    <source>
        <dbReference type="SAM" id="Phobius"/>
    </source>
</evidence>
<dbReference type="AlphaFoldDB" id="A0A550C3E2"/>
<proteinExistence type="inferred from homology"/>
<evidence type="ECO:0000259" key="3">
    <source>
        <dbReference type="Pfam" id="PF00144"/>
    </source>
</evidence>
<evidence type="ECO:0000313" key="4">
    <source>
        <dbReference type="EMBL" id="TRM59236.1"/>
    </source>
</evidence>
<name>A0A550C3E2_9AGAR</name>
<comment type="caution">
    <text evidence="4">The sequence shown here is derived from an EMBL/GenBank/DDBJ whole genome shotgun (WGS) entry which is preliminary data.</text>
</comment>
<protein>
    <submittedName>
        <fullName evidence="4">Beta-lactamase/transpeptidase-like protein</fullName>
    </submittedName>
</protein>
<evidence type="ECO:0000313" key="5">
    <source>
        <dbReference type="Proteomes" id="UP000320762"/>
    </source>
</evidence>
<keyword evidence="2" id="KW-1133">Transmembrane helix</keyword>
<dbReference type="Gene3D" id="3.40.710.10">
    <property type="entry name" value="DD-peptidase/beta-lactamase superfamily"/>
    <property type="match status" value="1"/>
</dbReference>
<feature type="domain" description="Beta-lactamase-related" evidence="3">
    <location>
        <begin position="86"/>
        <end position="440"/>
    </location>
</feature>
<accession>A0A550C3E2</accession>
<dbReference type="InterPro" id="IPR051478">
    <property type="entry name" value="Beta-lactamase-like_AB/R"/>
</dbReference>
<organism evidence="4 5">
    <name type="scientific">Schizophyllum amplum</name>
    <dbReference type="NCBI Taxonomy" id="97359"/>
    <lineage>
        <taxon>Eukaryota</taxon>
        <taxon>Fungi</taxon>
        <taxon>Dikarya</taxon>
        <taxon>Basidiomycota</taxon>
        <taxon>Agaricomycotina</taxon>
        <taxon>Agaricomycetes</taxon>
        <taxon>Agaricomycetidae</taxon>
        <taxon>Agaricales</taxon>
        <taxon>Schizophyllaceae</taxon>
        <taxon>Schizophyllum</taxon>
    </lineage>
</organism>
<dbReference type="PANTHER" id="PTHR22935:SF95">
    <property type="entry name" value="BETA-LACTAMASE-LIKE 1-RELATED"/>
    <property type="match status" value="1"/>
</dbReference>
<dbReference type="InterPro" id="IPR012338">
    <property type="entry name" value="Beta-lactam/transpept-like"/>
</dbReference>
<gene>
    <name evidence="4" type="ORF">BD626DRAFT_550337</name>
</gene>
<evidence type="ECO:0000256" key="1">
    <source>
        <dbReference type="ARBA" id="ARBA00038473"/>
    </source>
</evidence>
<dbReference type="SUPFAM" id="SSF56601">
    <property type="entry name" value="beta-lactamase/transpeptidase-like"/>
    <property type="match status" value="1"/>
</dbReference>
<dbReference type="EMBL" id="VDMD01000029">
    <property type="protein sequence ID" value="TRM59236.1"/>
    <property type="molecule type" value="Genomic_DNA"/>
</dbReference>
<dbReference type="STRING" id="97359.A0A550C3E2"/>
<keyword evidence="5" id="KW-1185">Reference proteome</keyword>